<dbReference type="AlphaFoldDB" id="A0A5C3M0K6"/>
<dbReference type="EMBL" id="ML213604">
    <property type="protein sequence ID" value="TFK38307.1"/>
    <property type="molecule type" value="Genomic_DNA"/>
</dbReference>
<reference evidence="1 2" key="1">
    <citation type="journal article" date="2019" name="Nat. Ecol. Evol.">
        <title>Megaphylogeny resolves global patterns of mushroom evolution.</title>
        <authorList>
            <person name="Varga T."/>
            <person name="Krizsan K."/>
            <person name="Foldi C."/>
            <person name="Dima B."/>
            <person name="Sanchez-Garcia M."/>
            <person name="Sanchez-Ramirez S."/>
            <person name="Szollosi G.J."/>
            <person name="Szarkandi J.G."/>
            <person name="Papp V."/>
            <person name="Albert L."/>
            <person name="Andreopoulos W."/>
            <person name="Angelini C."/>
            <person name="Antonin V."/>
            <person name="Barry K.W."/>
            <person name="Bougher N.L."/>
            <person name="Buchanan P."/>
            <person name="Buyck B."/>
            <person name="Bense V."/>
            <person name="Catcheside P."/>
            <person name="Chovatia M."/>
            <person name="Cooper J."/>
            <person name="Damon W."/>
            <person name="Desjardin D."/>
            <person name="Finy P."/>
            <person name="Geml J."/>
            <person name="Haridas S."/>
            <person name="Hughes K."/>
            <person name="Justo A."/>
            <person name="Karasinski D."/>
            <person name="Kautmanova I."/>
            <person name="Kiss B."/>
            <person name="Kocsube S."/>
            <person name="Kotiranta H."/>
            <person name="LaButti K.M."/>
            <person name="Lechner B.E."/>
            <person name="Liimatainen K."/>
            <person name="Lipzen A."/>
            <person name="Lukacs Z."/>
            <person name="Mihaltcheva S."/>
            <person name="Morgado L.N."/>
            <person name="Niskanen T."/>
            <person name="Noordeloos M.E."/>
            <person name="Ohm R.A."/>
            <person name="Ortiz-Santana B."/>
            <person name="Ovrebo C."/>
            <person name="Racz N."/>
            <person name="Riley R."/>
            <person name="Savchenko A."/>
            <person name="Shiryaev A."/>
            <person name="Soop K."/>
            <person name="Spirin V."/>
            <person name="Szebenyi C."/>
            <person name="Tomsovsky M."/>
            <person name="Tulloss R.E."/>
            <person name="Uehling J."/>
            <person name="Grigoriev I.V."/>
            <person name="Vagvolgyi C."/>
            <person name="Papp T."/>
            <person name="Martin F.M."/>
            <person name="Miettinen O."/>
            <person name="Hibbett D.S."/>
            <person name="Nagy L.G."/>
        </authorList>
    </citation>
    <scope>NUCLEOTIDE SEQUENCE [LARGE SCALE GENOMIC DNA]</scope>
    <source>
        <strain evidence="1 2">CBS 166.37</strain>
    </source>
</reference>
<evidence type="ECO:0000313" key="1">
    <source>
        <dbReference type="EMBL" id="TFK38307.1"/>
    </source>
</evidence>
<accession>A0A5C3M0K6</accession>
<name>A0A5C3M0K6_9AGAR</name>
<dbReference type="Proteomes" id="UP000308652">
    <property type="component" value="Unassembled WGS sequence"/>
</dbReference>
<organism evidence="1 2">
    <name type="scientific">Crucibulum laeve</name>
    <dbReference type="NCBI Taxonomy" id="68775"/>
    <lineage>
        <taxon>Eukaryota</taxon>
        <taxon>Fungi</taxon>
        <taxon>Dikarya</taxon>
        <taxon>Basidiomycota</taxon>
        <taxon>Agaricomycotina</taxon>
        <taxon>Agaricomycetes</taxon>
        <taxon>Agaricomycetidae</taxon>
        <taxon>Agaricales</taxon>
        <taxon>Agaricineae</taxon>
        <taxon>Nidulariaceae</taxon>
        <taxon>Crucibulum</taxon>
    </lineage>
</organism>
<keyword evidence="2" id="KW-1185">Reference proteome</keyword>
<evidence type="ECO:0000313" key="2">
    <source>
        <dbReference type="Proteomes" id="UP000308652"/>
    </source>
</evidence>
<gene>
    <name evidence="1" type="ORF">BDQ12DRAFT_684318</name>
</gene>
<protein>
    <submittedName>
        <fullName evidence="1">Uncharacterized protein</fullName>
    </submittedName>
</protein>
<proteinExistence type="predicted"/>
<sequence>MPEEAVEWYRKVGAFLIFSFVSWLERLRGSGGGRGLAPRSRCLLPSGGSFLSLVRRVSILLSSSPPFCPRTMPSVAYTILYDRELL</sequence>